<dbReference type="AlphaFoldDB" id="A0A941DH79"/>
<organism evidence="1 2">
    <name type="scientific">Undibacterium baiyunense</name>
    <dbReference type="NCBI Taxonomy" id="2828731"/>
    <lineage>
        <taxon>Bacteria</taxon>
        <taxon>Pseudomonadati</taxon>
        <taxon>Pseudomonadota</taxon>
        <taxon>Betaproteobacteria</taxon>
        <taxon>Burkholderiales</taxon>
        <taxon>Oxalobacteraceae</taxon>
        <taxon>Undibacterium</taxon>
    </lineage>
</organism>
<name>A0A941DH79_9BURK</name>
<evidence type="ECO:0000313" key="1">
    <source>
        <dbReference type="EMBL" id="MBR7746202.1"/>
    </source>
</evidence>
<proteinExistence type="predicted"/>
<comment type="caution">
    <text evidence="1">The sequence shown here is derived from an EMBL/GenBank/DDBJ whole genome shotgun (WGS) entry which is preliminary data.</text>
</comment>
<accession>A0A941DH79</accession>
<protein>
    <submittedName>
        <fullName evidence="1">Uncharacterized protein</fullName>
    </submittedName>
</protein>
<dbReference type="Proteomes" id="UP000680158">
    <property type="component" value="Unassembled WGS sequence"/>
</dbReference>
<dbReference type="RefSeq" id="WP_212683564.1">
    <property type="nucleotide sequence ID" value="NZ_JAGSPM010000003.1"/>
</dbReference>
<sequence>MLTIKDMAALDSHVQSGYLVFSDLGFQVEEIPPDSYCALQFASTFRIVGDKLGAESLVERVRAFTHFFTHQLAIKCLADVAKLFSSTIAELNNEARLSEKNNQT</sequence>
<evidence type="ECO:0000313" key="2">
    <source>
        <dbReference type="Proteomes" id="UP000680158"/>
    </source>
</evidence>
<dbReference type="EMBL" id="JAGSPM010000003">
    <property type="protein sequence ID" value="MBR7746202.1"/>
    <property type="molecule type" value="Genomic_DNA"/>
</dbReference>
<keyword evidence="2" id="KW-1185">Reference proteome</keyword>
<reference evidence="1 2" key="1">
    <citation type="submission" date="2021-04" db="EMBL/GenBank/DDBJ databases">
        <title>novel species isolated from subtropical streams in China.</title>
        <authorList>
            <person name="Lu H."/>
        </authorList>
    </citation>
    <scope>NUCLEOTIDE SEQUENCE [LARGE SCALE GENOMIC DNA]</scope>
    <source>
        <strain evidence="1 2">BYS107W</strain>
    </source>
</reference>
<gene>
    <name evidence="1" type="ORF">KDM92_06380</name>
</gene>